<dbReference type="InterPro" id="IPR050509">
    <property type="entry name" value="CoA-transferase_III"/>
</dbReference>
<dbReference type="OrthoDB" id="9797653at2"/>
<evidence type="ECO:0000256" key="1">
    <source>
        <dbReference type="ARBA" id="ARBA00008383"/>
    </source>
</evidence>
<dbReference type="PANTHER" id="PTHR48228:SF6">
    <property type="entry name" value="L-CARNITINE COA-TRANSFERASE"/>
    <property type="match status" value="1"/>
</dbReference>
<evidence type="ECO:0000313" key="4">
    <source>
        <dbReference type="Proteomes" id="UP000270471"/>
    </source>
</evidence>
<organism evidence="3 4">
    <name type="scientific">Streptomyces shenzhenensis</name>
    <dbReference type="NCBI Taxonomy" id="943815"/>
    <lineage>
        <taxon>Bacteria</taxon>
        <taxon>Bacillati</taxon>
        <taxon>Actinomycetota</taxon>
        <taxon>Actinomycetes</taxon>
        <taxon>Kitasatosporales</taxon>
        <taxon>Streptomycetaceae</taxon>
        <taxon>Streptomyces</taxon>
    </lineage>
</organism>
<reference evidence="3 4" key="1">
    <citation type="submission" date="2017-11" db="EMBL/GenBank/DDBJ databases">
        <title>Draft genome of actinobacteria isolated from guarana (Paullinia cupana (Mart.) Ducke.</title>
        <authorList>
            <person name="Siqueira K.A."/>
            <person name="Liotti R.G."/>
            <person name="Mendes T.A.O."/>
            <person name="Soares M.A."/>
        </authorList>
    </citation>
    <scope>NUCLEOTIDE SEQUENCE [LARGE SCALE GENOMIC DNA]</scope>
    <source>
        <strain evidence="3 4">193</strain>
    </source>
</reference>
<sequence length="414" mass="43830">MTTPAQAVRGEGTPAAATGPLRGIRVIDASTILAGPLCAQLLGDFGADVIKIEHPVAGDGMRGHGESKDGVPLWWKEISRNKRTVGLSLSDPDGAALLRRLVERADVLVENFRPGTLERWGLGPEVLHGINPGLVVVRITGFGQSGPYASRAGFGTLAEAMSGFAHLTGEPDGPPTLPAFGLADTICGIAASSAATMALFARERDPQHRGQVVDMSLIEPIMAAVGPAPTVYDQLGIVGQRHGNRSTNNAPRNTYRTSDGHWVAVSTSAQRIAERVMHLVGHPEAVEEEWFATGVGRAAHADLLDGLVGGWIAERTREKVIAEFTAAGAAVAPVYDARDLAGDPHIRATGMLTTVQDEDFGPLLMHNVMWRMSRTPGEIRFTGRARGADTDEVLAELGVPPGDVAALRERKVVS</sequence>
<name>A0A3M0I8Q6_9ACTN</name>
<keyword evidence="2 3" id="KW-0808">Transferase</keyword>
<dbReference type="InterPro" id="IPR003673">
    <property type="entry name" value="CoA-Trfase_fam_III"/>
</dbReference>
<dbReference type="Gene3D" id="3.30.1540.10">
    <property type="entry name" value="formyl-coa transferase, domain 3"/>
    <property type="match status" value="1"/>
</dbReference>
<dbReference type="Pfam" id="PF02515">
    <property type="entry name" value="CoA_transf_3"/>
    <property type="match status" value="1"/>
</dbReference>
<dbReference type="EMBL" id="PENI01000009">
    <property type="protein sequence ID" value="RMB84718.1"/>
    <property type="molecule type" value="Genomic_DNA"/>
</dbReference>
<dbReference type="InterPro" id="IPR044855">
    <property type="entry name" value="CoA-Trfase_III_dom3_sf"/>
</dbReference>
<dbReference type="RefSeq" id="WP_121890151.1">
    <property type="nucleotide sequence ID" value="NZ_PENI01000009.1"/>
</dbReference>
<dbReference type="PANTHER" id="PTHR48228">
    <property type="entry name" value="SUCCINYL-COA--D-CITRAMALATE COA-TRANSFERASE"/>
    <property type="match status" value="1"/>
</dbReference>
<comment type="similarity">
    <text evidence="1">Belongs to the CoA-transferase III family.</text>
</comment>
<evidence type="ECO:0000256" key="2">
    <source>
        <dbReference type="ARBA" id="ARBA00022679"/>
    </source>
</evidence>
<proteinExistence type="inferred from homology"/>
<dbReference type="Proteomes" id="UP000270471">
    <property type="component" value="Unassembled WGS sequence"/>
</dbReference>
<evidence type="ECO:0000313" key="3">
    <source>
        <dbReference type="EMBL" id="RMB84718.1"/>
    </source>
</evidence>
<dbReference type="Gene3D" id="3.40.50.10540">
    <property type="entry name" value="Crotonobetainyl-coa:carnitine coa-transferase, domain 1"/>
    <property type="match status" value="1"/>
</dbReference>
<keyword evidence="4" id="KW-1185">Reference proteome</keyword>
<comment type="caution">
    <text evidence="3">The sequence shown here is derived from an EMBL/GenBank/DDBJ whole genome shotgun (WGS) entry which is preliminary data.</text>
</comment>
<protein>
    <submittedName>
        <fullName evidence="3">Acyl-CoA transferase</fullName>
    </submittedName>
</protein>
<dbReference type="SUPFAM" id="SSF89796">
    <property type="entry name" value="CoA-transferase family III (CaiB/BaiF)"/>
    <property type="match status" value="1"/>
</dbReference>
<dbReference type="AlphaFoldDB" id="A0A3M0I8Q6"/>
<dbReference type="InterPro" id="IPR023606">
    <property type="entry name" value="CoA-Trfase_III_dom_1_sf"/>
</dbReference>
<gene>
    <name evidence="3" type="ORF">CTZ28_16250</name>
</gene>
<dbReference type="GO" id="GO:0016740">
    <property type="term" value="F:transferase activity"/>
    <property type="evidence" value="ECO:0007669"/>
    <property type="project" value="UniProtKB-KW"/>
</dbReference>
<accession>A0A3M0I8Q6</accession>